<evidence type="ECO:0000256" key="5">
    <source>
        <dbReference type="ARBA" id="ARBA00022741"/>
    </source>
</evidence>
<evidence type="ECO:0000259" key="10">
    <source>
        <dbReference type="PROSITE" id="PS51192"/>
    </source>
</evidence>
<dbReference type="PANTHER" id="PTHR47963:SF9">
    <property type="entry name" value="CRISPR-ASSOCIATED ENDONUCLEASE_HELICASE CAS3"/>
    <property type="match status" value="1"/>
</dbReference>
<evidence type="ECO:0000256" key="8">
    <source>
        <dbReference type="ARBA" id="ARBA00022840"/>
    </source>
</evidence>
<evidence type="ECO:0000313" key="13">
    <source>
        <dbReference type="Proteomes" id="UP001158598"/>
    </source>
</evidence>
<evidence type="ECO:0000256" key="3">
    <source>
        <dbReference type="ARBA" id="ARBA00022722"/>
    </source>
</evidence>
<dbReference type="Proteomes" id="UP001158598">
    <property type="component" value="Chromosome"/>
</dbReference>
<dbReference type="InterPro" id="IPR006474">
    <property type="entry name" value="Helicase_Cas3_CRISPR-ass_core"/>
</dbReference>
<dbReference type="SUPFAM" id="SSF109604">
    <property type="entry name" value="HD-domain/PDEase-like"/>
    <property type="match status" value="1"/>
</dbReference>
<dbReference type="GO" id="GO:0005524">
    <property type="term" value="F:ATP binding"/>
    <property type="evidence" value="ECO:0007669"/>
    <property type="project" value="UniProtKB-KW"/>
</dbReference>
<dbReference type="CDD" id="cd17930">
    <property type="entry name" value="DEXHc_cas3"/>
    <property type="match status" value="1"/>
</dbReference>
<dbReference type="EMBL" id="OX458332">
    <property type="protein sequence ID" value="CAI8752968.1"/>
    <property type="molecule type" value="Genomic_DNA"/>
</dbReference>
<dbReference type="CDD" id="cd09641">
    <property type="entry name" value="Cas3''_I"/>
    <property type="match status" value="1"/>
</dbReference>
<dbReference type="GO" id="GO:0046872">
    <property type="term" value="F:metal ion binding"/>
    <property type="evidence" value="ECO:0007669"/>
    <property type="project" value="UniProtKB-KW"/>
</dbReference>
<keyword evidence="9" id="KW-0051">Antiviral defense</keyword>
<evidence type="ECO:0000256" key="6">
    <source>
        <dbReference type="ARBA" id="ARBA00022801"/>
    </source>
</evidence>
<feature type="domain" description="Helicase ATP-binding" evidence="10">
    <location>
        <begin position="242"/>
        <end position="422"/>
    </location>
</feature>
<evidence type="ECO:0000256" key="9">
    <source>
        <dbReference type="ARBA" id="ARBA00023118"/>
    </source>
</evidence>
<keyword evidence="4" id="KW-0479">Metal-binding</keyword>
<proteinExistence type="inferred from homology"/>
<dbReference type="Gene3D" id="3.40.50.300">
    <property type="entry name" value="P-loop containing nucleotide triphosphate hydrolases"/>
    <property type="match status" value="2"/>
</dbReference>
<dbReference type="NCBIfam" id="TIGR01596">
    <property type="entry name" value="cas3_HD"/>
    <property type="match status" value="1"/>
</dbReference>
<dbReference type="RefSeq" id="WP_282213551.1">
    <property type="nucleotide sequence ID" value="NZ_OX458332.1"/>
</dbReference>
<accession>A0AA35UAJ4</accession>
<keyword evidence="6 12" id="KW-0378">Hydrolase</keyword>
<dbReference type="InterPro" id="IPR050547">
    <property type="entry name" value="DEAD_box_RNA_helicases"/>
</dbReference>
<dbReference type="InterPro" id="IPR054712">
    <property type="entry name" value="Cas3-like_dom"/>
</dbReference>
<dbReference type="Gene3D" id="1.10.3210.30">
    <property type="match status" value="1"/>
</dbReference>
<dbReference type="InterPro" id="IPR011545">
    <property type="entry name" value="DEAD/DEAH_box_helicase_dom"/>
</dbReference>
<reference evidence="12" key="1">
    <citation type="submission" date="2023-03" db="EMBL/GenBank/DDBJ databases">
        <authorList>
            <person name="Pearce D."/>
        </authorList>
    </citation>
    <scope>NUCLEOTIDE SEQUENCE</scope>
    <source>
        <strain evidence="12">Mc</strain>
    </source>
</reference>
<keyword evidence="3" id="KW-0540">Nuclease</keyword>
<dbReference type="PROSITE" id="PS51643">
    <property type="entry name" value="HD_CAS3"/>
    <property type="match status" value="1"/>
</dbReference>
<dbReference type="SMART" id="SM00487">
    <property type="entry name" value="DEXDc"/>
    <property type="match status" value="1"/>
</dbReference>
<dbReference type="Pfam" id="PF22590">
    <property type="entry name" value="Cas3-like_C_2"/>
    <property type="match status" value="1"/>
</dbReference>
<dbReference type="AlphaFoldDB" id="A0AA35UAJ4"/>
<evidence type="ECO:0000313" key="12">
    <source>
        <dbReference type="EMBL" id="CAI8752968.1"/>
    </source>
</evidence>
<keyword evidence="7" id="KW-0347">Helicase</keyword>
<evidence type="ECO:0000259" key="11">
    <source>
        <dbReference type="PROSITE" id="PS51643"/>
    </source>
</evidence>
<keyword evidence="5" id="KW-0547">Nucleotide-binding</keyword>
<dbReference type="GO" id="GO:0051607">
    <property type="term" value="P:defense response to virus"/>
    <property type="evidence" value="ECO:0007669"/>
    <property type="project" value="UniProtKB-KW"/>
</dbReference>
<dbReference type="Pfam" id="PF00270">
    <property type="entry name" value="DEAD"/>
    <property type="match status" value="1"/>
</dbReference>
<keyword evidence="8" id="KW-0067">ATP-binding</keyword>
<dbReference type="EC" id="3.1.-.-" evidence="12"/>
<evidence type="ECO:0000256" key="2">
    <source>
        <dbReference type="ARBA" id="ARBA00009046"/>
    </source>
</evidence>
<evidence type="ECO:0000256" key="1">
    <source>
        <dbReference type="ARBA" id="ARBA00006847"/>
    </source>
</evidence>
<dbReference type="InterPro" id="IPR027417">
    <property type="entry name" value="P-loop_NTPase"/>
</dbReference>
<dbReference type="EC" id="3.6.4.-" evidence="12"/>
<dbReference type="PROSITE" id="PS51192">
    <property type="entry name" value="HELICASE_ATP_BIND_1"/>
    <property type="match status" value="1"/>
</dbReference>
<dbReference type="InterPro" id="IPR014001">
    <property type="entry name" value="Helicase_ATP-bd"/>
</dbReference>
<dbReference type="GO" id="GO:0003723">
    <property type="term" value="F:RNA binding"/>
    <property type="evidence" value="ECO:0007669"/>
    <property type="project" value="TreeGrafter"/>
</dbReference>
<dbReference type="InterPro" id="IPR038257">
    <property type="entry name" value="CRISPR-assoc_Cas3_HD_sf"/>
</dbReference>
<comment type="similarity">
    <text evidence="1">In the N-terminal section; belongs to the CRISPR-associated nuclease Cas3-HD family.</text>
</comment>
<evidence type="ECO:0000256" key="4">
    <source>
        <dbReference type="ARBA" id="ARBA00022723"/>
    </source>
</evidence>
<dbReference type="GO" id="GO:0004519">
    <property type="term" value="F:endonuclease activity"/>
    <property type="evidence" value="ECO:0007669"/>
    <property type="project" value="UniProtKB-KW"/>
</dbReference>
<dbReference type="GO" id="GO:0016787">
    <property type="term" value="F:hydrolase activity"/>
    <property type="evidence" value="ECO:0007669"/>
    <property type="project" value="UniProtKB-KW"/>
</dbReference>
<gene>
    <name evidence="12" type="ORF">MCNOR_0689</name>
</gene>
<sequence>MRNDGRYAHSANRAGIQHRLRDHLSSVSRLAGEFAGNEPWADEARLAGLLHDLGKYGDRFQARLRGEDQGLDHWSQGAWLALMEHKAIAAALAIQGHHIGLQYLSKDGCSGLNLKTLTLNHPLQLSLSSHCLDELKTRLAADGLTATQPPGTVCGMELSSRIDRMLDIRLLFSALVDADFLDTEAHFEGEDTGKRYRKPGPDLQPERAAALLLSHIERLQTETQANSRVAEVRVALRKACLDAAESSTGLFTLTAPTGSGKTLAMLAFALAHARKHGLRRVIMVIPHLSIIEQTAQIYREIFVPHFGEEYVLEHHSLAGTGAERNRADNEGNQAEDPERRRRLLAENWDAPLIVTTSVQMLESLFSNRPSTCRKLHRLARSVILFDEVQTLPAALAVPTLAALSHLAKAHASSIVFATATQPAFSHLHEAVRRHCPAGWQPREIVPQPGALFTPLKRVTVDWGDPDHPLSWPTLAERLEQHPQTLCIVNLKRHATDLWTLLQERDALHLSTHLCPAHRQDVLATVRQRLDQGKPVRLVATQCIEAGVDVDFPVVYRAYAPLDAIIQAAGRCNREGKRKELGRTHVFMPEDERYPPGGGYEQAAQVTQMLLKRLGKAHMALDDPEFIIAYYRELYSIAGIDEHPKTKALLEHVKAGAFPEIAREYRLIERDTVNILVPYEPYLDEYQRLCELADKSGLTRDWIRQARPLTVSRFRPKPEDPIWDSLLAVQQFRRGRRDMQEDWFIYAVKEHYHGMLGLNPPGELNIWIA</sequence>
<dbReference type="GO" id="GO:0003724">
    <property type="term" value="F:RNA helicase activity"/>
    <property type="evidence" value="ECO:0007669"/>
    <property type="project" value="TreeGrafter"/>
</dbReference>
<comment type="similarity">
    <text evidence="2">In the central section; belongs to the CRISPR-associated helicase Cas3 family.</text>
</comment>
<dbReference type="SUPFAM" id="SSF52540">
    <property type="entry name" value="P-loop containing nucleoside triphosphate hydrolases"/>
    <property type="match status" value="1"/>
</dbReference>
<dbReference type="PANTHER" id="PTHR47963">
    <property type="entry name" value="DEAD-BOX ATP-DEPENDENT RNA HELICASE 47, MITOCHONDRIAL"/>
    <property type="match status" value="1"/>
</dbReference>
<organism evidence="12 13">
    <name type="scientific">Methylococcus capsulatus</name>
    <dbReference type="NCBI Taxonomy" id="414"/>
    <lineage>
        <taxon>Bacteria</taxon>
        <taxon>Pseudomonadati</taxon>
        <taxon>Pseudomonadota</taxon>
        <taxon>Gammaproteobacteria</taxon>
        <taxon>Methylococcales</taxon>
        <taxon>Methylococcaceae</taxon>
        <taxon>Methylococcus</taxon>
    </lineage>
</organism>
<feature type="domain" description="HD Cas3-type" evidence="11">
    <location>
        <begin position="13"/>
        <end position="181"/>
    </location>
</feature>
<evidence type="ECO:0000256" key="7">
    <source>
        <dbReference type="ARBA" id="ARBA00022806"/>
    </source>
</evidence>
<name>A0AA35UAJ4_METCP</name>
<dbReference type="InterPro" id="IPR006483">
    <property type="entry name" value="CRISPR-assoc_Cas3_HD"/>
</dbReference>
<protein>
    <submittedName>
        <fullName evidence="12">CRISPR-associated endonuclease/helicase Cas3</fullName>
        <ecNumber evidence="12">3.1.-.-</ecNumber>
        <ecNumber evidence="12">3.6.4.-</ecNumber>
    </submittedName>
</protein>
<dbReference type="NCBIfam" id="TIGR01587">
    <property type="entry name" value="cas3_core"/>
    <property type="match status" value="1"/>
</dbReference>
<keyword evidence="12" id="KW-0255">Endonuclease</keyword>